<evidence type="ECO:0000313" key="2">
    <source>
        <dbReference type="Proteomes" id="UP001597545"/>
    </source>
</evidence>
<dbReference type="Proteomes" id="UP001597545">
    <property type="component" value="Unassembled WGS sequence"/>
</dbReference>
<organism evidence="1 2">
    <name type="scientific">Sphingobacterium suaedae</name>
    <dbReference type="NCBI Taxonomy" id="1686402"/>
    <lineage>
        <taxon>Bacteria</taxon>
        <taxon>Pseudomonadati</taxon>
        <taxon>Bacteroidota</taxon>
        <taxon>Sphingobacteriia</taxon>
        <taxon>Sphingobacteriales</taxon>
        <taxon>Sphingobacteriaceae</taxon>
        <taxon>Sphingobacterium</taxon>
    </lineage>
</organism>
<dbReference type="RefSeq" id="WP_380905821.1">
    <property type="nucleotide sequence ID" value="NZ_JBHUEG010000012.1"/>
</dbReference>
<comment type="caution">
    <text evidence="1">The sequence shown here is derived from an EMBL/GenBank/DDBJ whole genome shotgun (WGS) entry which is preliminary data.</text>
</comment>
<reference evidence="2" key="1">
    <citation type="journal article" date="2019" name="Int. J. Syst. Evol. Microbiol.">
        <title>The Global Catalogue of Microorganisms (GCM) 10K type strain sequencing project: providing services to taxonomists for standard genome sequencing and annotation.</title>
        <authorList>
            <consortium name="The Broad Institute Genomics Platform"/>
            <consortium name="The Broad Institute Genome Sequencing Center for Infectious Disease"/>
            <person name="Wu L."/>
            <person name="Ma J."/>
        </authorList>
    </citation>
    <scope>NUCLEOTIDE SEQUENCE [LARGE SCALE GENOMIC DNA]</scope>
    <source>
        <strain evidence="2">KCTC 42662</strain>
    </source>
</reference>
<gene>
    <name evidence="1" type="ORF">ACFSR5_17780</name>
</gene>
<keyword evidence="2" id="KW-1185">Reference proteome</keyword>
<dbReference type="InterPro" id="IPR010106">
    <property type="entry name" value="RpnA"/>
</dbReference>
<dbReference type="PANTHER" id="PTHR41317:SF1">
    <property type="entry name" value="PD-(D_E)XK NUCLEASE FAMILY TRANSPOSASE"/>
    <property type="match status" value="1"/>
</dbReference>
<dbReference type="EMBL" id="JBHULR010000015">
    <property type="protein sequence ID" value="MFD2549504.1"/>
    <property type="molecule type" value="Genomic_DNA"/>
</dbReference>
<proteinExistence type="predicted"/>
<sequence>MSKSKQKLGKYVDILSDFGWKFYFGREENKILLIAFLNSLFEGEKEITDIRYTAVEHDGDSKEMRRVVFDLLCIGKDGEHFIVEMQQLFQEFFKDRAVYYTSRLINKQLPRGKKGNDYCLPEIYFIGILEFSMVGNGPELVSHDTERPYFHDVALCDRQTHEVFYNKLGYKLISLPTFTKTDKQLASVMDQWIYLLKHLSQMDRLPSFLDKRIFGRIFEVGEVGNLTKEDLMSYEASLKHKRDAESAFNSALRAGRAEGKRKGLIEGKRAGIIEGKREGIIEGKLEGEREKSIDIATEMLNAGLPIDQIAHFTKLSEKEIEKLK</sequence>
<evidence type="ECO:0000313" key="1">
    <source>
        <dbReference type="EMBL" id="MFD2549504.1"/>
    </source>
</evidence>
<dbReference type="PANTHER" id="PTHR41317">
    <property type="entry name" value="PD-(D_E)XK NUCLEASE FAMILY TRANSPOSASE"/>
    <property type="match status" value="1"/>
</dbReference>
<protein>
    <submittedName>
        <fullName evidence="1">Rpn family recombination-promoting nuclease/putative transposase</fullName>
    </submittedName>
</protein>
<accession>A0ABW5KMF8</accession>
<name>A0ABW5KMF8_9SPHI</name>
<dbReference type="Pfam" id="PF12784">
    <property type="entry name" value="PDDEXK_2"/>
    <property type="match status" value="1"/>
</dbReference>
<dbReference type="NCBIfam" id="TIGR01784">
    <property type="entry name" value="T_den_put_tspse"/>
    <property type="match status" value="1"/>
</dbReference>